<keyword evidence="7" id="KW-0804">Transcription</keyword>
<keyword evidence="2" id="KW-0288">FMN</keyword>
<dbReference type="SUPFAM" id="SSF55781">
    <property type="entry name" value="GAF domain-like"/>
    <property type="match status" value="1"/>
</dbReference>
<evidence type="ECO:0000256" key="3">
    <source>
        <dbReference type="ARBA" id="ARBA00022679"/>
    </source>
</evidence>
<dbReference type="Pfam" id="PF13426">
    <property type="entry name" value="PAS_9"/>
    <property type="match status" value="1"/>
</dbReference>
<name>M0PJ89_9EURY</name>
<sequence length="667" mass="71494">MSTARALVVHPEDGIERIASALDEAGFDVTTVHNATSALAKVIAGEYDCLVCEHSLPGDSGAELVAAIRESAVQIPVVMFTASEVERVPAAADGGSVDRLLHKDGAASLDRLVADVSAVCSSGEPPEPRQDIAGREATADDVARAVSDAPIGISLSDPDLPDYPLVHVNDAWEDHTGYPVEAALGRNPRFLQGPGTDPMTVERLSKAIQREDQITVEIRNYRRDGTPFWNELTVAPVYDDDGELAHYVGFQNDITERKTAERLAEERAEKLETERRVLDRILGRVNGLLSDVSRILVEGRNAETIAERVCEEIAAEPGYKGGWIGEASSATGRLEITAASGVGIEPGTSLPLDAAPRDVQRAVETGEVQGCSTGHASGGALAPETVGGRQLLVVPIVYGDRQYGLLGIYSSEGTALDQREQKVCESVGTMIANGLHAVETTRILTTDRVVELCVAVGDQSFTLSRIAAAIGATVEHLGTTRLDGDACELYLRAANADAGLSAIESLPFVEAVRRVSETDDDLTFTVTATGSPPLARIAEHGGVVVAAAAEPTGATLTIEAAPERDVRAILDVLRADYEGVELRSRAERESRDRSLSEFASAVDDKLTDRQRSALKTAELNGYFEWPRPVDGSEIAERMGITRQTFHQHLRAAERKLVEAYVDPRSQR</sequence>
<evidence type="ECO:0000256" key="1">
    <source>
        <dbReference type="ARBA" id="ARBA00022630"/>
    </source>
</evidence>
<dbReference type="RefSeq" id="WP_007998215.1">
    <property type="nucleotide sequence ID" value="NZ_AOJI01000013.1"/>
</dbReference>
<dbReference type="PROSITE" id="PS50113">
    <property type="entry name" value="PAC"/>
    <property type="match status" value="1"/>
</dbReference>
<reference evidence="11 12" key="1">
    <citation type="journal article" date="2014" name="PLoS Genet.">
        <title>Phylogenetically driven sequencing of extremely halophilic archaea reveals strategies for static and dynamic osmo-response.</title>
        <authorList>
            <person name="Becker E.A."/>
            <person name="Seitzer P.M."/>
            <person name="Tritt A."/>
            <person name="Larsen D."/>
            <person name="Krusor M."/>
            <person name="Yao A.I."/>
            <person name="Wu D."/>
            <person name="Madern D."/>
            <person name="Eisen J.A."/>
            <person name="Darling A.E."/>
            <person name="Facciotti M.T."/>
        </authorList>
    </citation>
    <scope>NUCLEOTIDE SEQUENCE [LARGE SCALE GENOMIC DNA]</scope>
    <source>
        <strain evidence="11 12">JCM 13560</strain>
    </source>
</reference>
<dbReference type="InterPro" id="IPR000700">
    <property type="entry name" value="PAS-assoc_C"/>
</dbReference>
<organism evidence="11 12">
    <name type="scientific">Halorubrum aidingense JCM 13560</name>
    <dbReference type="NCBI Taxonomy" id="1230454"/>
    <lineage>
        <taxon>Archaea</taxon>
        <taxon>Methanobacteriati</taxon>
        <taxon>Methanobacteriota</taxon>
        <taxon>Stenosarchaea group</taxon>
        <taxon>Halobacteria</taxon>
        <taxon>Halobacteriales</taxon>
        <taxon>Haloferacaceae</taxon>
        <taxon>Halorubrum</taxon>
    </lineage>
</organism>
<dbReference type="PANTHER" id="PTHR47429">
    <property type="entry name" value="PROTEIN TWIN LOV 1"/>
    <property type="match status" value="1"/>
</dbReference>
<dbReference type="GO" id="GO:0016301">
    <property type="term" value="F:kinase activity"/>
    <property type="evidence" value="ECO:0007669"/>
    <property type="project" value="UniProtKB-KW"/>
</dbReference>
<evidence type="ECO:0000313" key="12">
    <source>
        <dbReference type="Proteomes" id="UP000011575"/>
    </source>
</evidence>
<dbReference type="Gene3D" id="3.30.450.40">
    <property type="match status" value="1"/>
</dbReference>
<dbReference type="SUPFAM" id="SSF52172">
    <property type="entry name" value="CheY-like"/>
    <property type="match status" value="1"/>
</dbReference>
<dbReference type="InterPro" id="IPR003018">
    <property type="entry name" value="GAF"/>
</dbReference>
<comment type="caution">
    <text evidence="8">Lacks conserved residue(s) required for the propagation of feature annotation.</text>
</comment>
<dbReference type="InterPro" id="IPR031803">
    <property type="entry name" value="BAT_GAF/HTH-assoc"/>
</dbReference>
<accession>M0PJ89</accession>
<dbReference type="InterPro" id="IPR013324">
    <property type="entry name" value="RNA_pol_sigma_r3/r4-like"/>
</dbReference>
<dbReference type="PROSITE" id="PS50110">
    <property type="entry name" value="RESPONSE_REGULATORY"/>
    <property type="match status" value="1"/>
</dbReference>
<keyword evidence="4" id="KW-0418">Kinase</keyword>
<dbReference type="Pfam" id="PF15915">
    <property type="entry name" value="BAT"/>
    <property type="match status" value="1"/>
</dbReference>
<dbReference type="Pfam" id="PF04967">
    <property type="entry name" value="HTH_10"/>
    <property type="match status" value="1"/>
</dbReference>
<evidence type="ECO:0000256" key="5">
    <source>
        <dbReference type="ARBA" id="ARBA00022991"/>
    </source>
</evidence>
<dbReference type="InterPro" id="IPR011006">
    <property type="entry name" value="CheY-like_superfamily"/>
</dbReference>
<dbReference type="PATRIC" id="fig|1230454.4.peg.435"/>
<evidence type="ECO:0000256" key="4">
    <source>
        <dbReference type="ARBA" id="ARBA00022777"/>
    </source>
</evidence>
<dbReference type="Pfam" id="PF13185">
    <property type="entry name" value="GAF_2"/>
    <property type="match status" value="1"/>
</dbReference>
<comment type="caution">
    <text evidence="11">The sequence shown here is derived from an EMBL/GenBank/DDBJ whole genome shotgun (WGS) entry which is preliminary data.</text>
</comment>
<dbReference type="CDD" id="cd00156">
    <property type="entry name" value="REC"/>
    <property type="match status" value="1"/>
</dbReference>
<dbReference type="STRING" id="1230454.C461_02116"/>
<dbReference type="PANTHER" id="PTHR47429:SF2">
    <property type="entry name" value="PROTEIN TWIN LOV 1"/>
    <property type="match status" value="1"/>
</dbReference>
<evidence type="ECO:0000259" key="9">
    <source>
        <dbReference type="PROSITE" id="PS50110"/>
    </source>
</evidence>
<feature type="domain" description="PAC" evidence="10">
    <location>
        <begin position="214"/>
        <end position="266"/>
    </location>
</feature>
<evidence type="ECO:0000256" key="2">
    <source>
        <dbReference type="ARBA" id="ARBA00022643"/>
    </source>
</evidence>
<dbReference type="CDD" id="cd00130">
    <property type="entry name" value="PAS"/>
    <property type="match status" value="1"/>
</dbReference>
<dbReference type="GO" id="GO:0000160">
    <property type="term" value="P:phosphorelay signal transduction system"/>
    <property type="evidence" value="ECO:0007669"/>
    <property type="project" value="InterPro"/>
</dbReference>
<evidence type="ECO:0000313" key="11">
    <source>
        <dbReference type="EMBL" id="EMA69684.1"/>
    </source>
</evidence>
<dbReference type="OrthoDB" id="106505at2157"/>
<dbReference type="InterPro" id="IPR000014">
    <property type="entry name" value="PAS"/>
</dbReference>
<dbReference type="SUPFAM" id="SSF55785">
    <property type="entry name" value="PYP-like sensor domain (PAS domain)"/>
    <property type="match status" value="1"/>
</dbReference>
<dbReference type="Proteomes" id="UP000011575">
    <property type="component" value="Unassembled WGS sequence"/>
</dbReference>
<keyword evidence="5" id="KW-0157">Chromophore</keyword>
<evidence type="ECO:0000259" key="10">
    <source>
        <dbReference type="PROSITE" id="PS50113"/>
    </source>
</evidence>
<keyword evidence="1" id="KW-0285">Flavoprotein</keyword>
<dbReference type="EMBL" id="AOJI01000013">
    <property type="protein sequence ID" value="EMA69684.1"/>
    <property type="molecule type" value="Genomic_DNA"/>
</dbReference>
<dbReference type="AlphaFoldDB" id="M0PJ89"/>
<evidence type="ECO:0000256" key="6">
    <source>
        <dbReference type="ARBA" id="ARBA00023015"/>
    </source>
</evidence>
<evidence type="ECO:0000256" key="7">
    <source>
        <dbReference type="ARBA" id="ARBA00023163"/>
    </source>
</evidence>
<dbReference type="NCBIfam" id="TIGR00229">
    <property type="entry name" value="sensory_box"/>
    <property type="match status" value="1"/>
</dbReference>
<keyword evidence="3" id="KW-0808">Transferase</keyword>
<feature type="domain" description="Response regulatory" evidence="9">
    <location>
        <begin position="5"/>
        <end position="117"/>
    </location>
</feature>
<gene>
    <name evidence="11" type="ORF">C461_02116</name>
</gene>
<dbReference type="InterPro" id="IPR029016">
    <property type="entry name" value="GAF-like_dom_sf"/>
</dbReference>
<dbReference type="SMART" id="SM00448">
    <property type="entry name" value="REC"/>
    <property type="match status" value="1"/>
</dbReference>
<evidence type="ECO:0000256" key="8">
    <source>
        <dbReference type="PROSITE-ProRule" id="PRU00169"/>
    </source>
</evidence>
<proteinExistence type="predicted"/>
<dbReference type="Pfam" id="PF00072">
    <property type="entry name" value="Response_reg"/>
    <property type="match status" value="1"/>
</dbReference>
<protein>
    <submittedName>
        <fullName evidence="11">Bacterio-opsin activator</fullName>
    </submittedName>
</protein>
<dbReference type="InterPro" id="IPR001610">
    <property type="entry name" value="PAC"/>
</dbReference>
<dbReference type="SUPFAM" id="SSF88659">
    <property type="entry name" value="Sigma3 and sigma4 domains of RNA polymerase sigma factors"/>
    <property type="match status" value="1"/>
</dbReference>
<dbReference type="Gene3D" id="3.30.450.20">
    <property type="entry name" value="PAS domain"/>
    <property type="match status" value="1"/>
</dbReference>
<keyword evidence="12" id="KW-1185">Reference proteome</keyword>
<dbReference type="Gene3D" id="3.40.50.2300">
    <property type="match status" value="1"/>
</dbReference>
<dbReference type="SMART" id="SM00086">
    <property type="entry name" value="PAC"/>
    <property type="match status" value="1"/>
</dbReference>
<dbReference type="InterPro" id="IPR035965">
    <property type="entry name" value="PAS-like_dom_sf"/>
</dbReference>
<dbReference type="InterPro" id="IPR001789">
    <property type="entry name" value="Sig_transdc_resp-reg_receiver"/>
</dbReference>
<keyword evidence="6" id="KW-0805">Transcription regulation</keyword>
<dbReference type="InterPro" id="IPR007050">
    <property type="entry name" value="HTH_bacterioopsin"/>
</dbReference>